<evidence type="ECO:0000313" key="2">
    <source>
        <dbReference type="EMBL" id="MTW21682.1"/>
    </source>
</evidence>
<sequence length="105" mass="11855">MSWRPMQILGSSASQFYSNVSDPAWERTLPLVPPPVSRTDTTPLTERPVAQAGKPEDAQYRRSYSPPVRMMADGYAQNAVATYEATQRLEQRDDLQSFRGVDEYA</sequence>
<organism evidence="2 3">
    <name type="scientific">Allochromatium palmeri</name>
    <dbReference type="NCBI Taxonomy" id="231048"/>
    <lineage>
        <taxon>Bacteria</taxon>
        <taxon>Pseudomonadati</taxon>
        <taxon>Pseudomonadota</taxon>
        <taxon>Gammaproteobacteria</taxon>
        <taxon>Chromatiales</taxon>
        <taxon>Chromatiaceae</taxon>
        <taxon>Allochromatium</taxon>
    </lineage>
</organism>
<gene>
    <name evidence="2" type="ORF">GJ668_11340</name>
</gene>
<dbReference type="Proteomes" id="UP000434044">
    <property type="component" value="Unassembled WGS sequence"/>
</dbReference>
<evidence type="ECO:0000313" key="3">
    <source>
        <dbReference type="Proteomes" id="UP000434044"/>
    </source>
</evidence>
<name>A0A6N8EBT6_9GAMM</name>
<accession>A0A6N8EBT6</accession>
<dbReference type="OrthoDB" id="6322352at2"/>
<protein>
    <submittedName>
        <fullName evidence="2">Uncharacterized protein</fullName>
    </submittedName>
</protein>
<dbReference type="EMBL" id="WNKT01000022">
    <property type="protein sequence ID" value="MTW21682.1"/>
    <property type="molecule type" value="Genomic_DNA"/>
</dbReference>
<dbReference type="RefSeq" id="WP_155450266.1">
    <property type="nucleotide sequence ID" value="NZ_WNKT01000022.1"/>
</dbReference>
<reference evidence="2 3" key="1">
    <citation type="submission" date="2019-11" db="EMBL/GenBank/DDBJ databases">
        <title>Whole-genome sequence of the anaerobic purple sulfur bacterium Allochromatium palmeri DSM 15591.</title>
        <authorList>
            <person name="Kyndt J.A."/>
            <person name="Meyer T.E."/>
        </authorList>
    </citation>
    <scope>NUCLEOTIDE SEQUENCE [LARGE SCALE GENOMIC DNA]</scope>
    <source>
        <strain evidence="2 3">DSM 15591</strain>
    </source>
</reference>
<keyword evidence="3" id="KW-1185">Reference proteome</keyword>
<feature type="region of interest" description="Disordered" evidence="1">
    <location>
        <begin position="30"/>
        <end position="62"/>
    </location>
</feature>
<proteinExistence type="predicted"/>
<dbReference type="AlphaFoldDB" id="A0A6N8EBT6"/>
<comment type="caution">
    <text evidence="2">The sequence shown here is derived from an EMBL/GenBank/DDBJ whole genome shotgun (WGS) entry which is preliminary data.</text>
</comment>
<evidence type="ECO:0000256" key="1">
    <source>
        <dbReference type="SAM" id="MobiDB-lite"/>
    </source>
</evidence>